<dbReference type="InterPro" id="IPR031723">
    <property type="entry name" value="DMSP_lyase"/>
</dbReference>
<dbReference type="Proteomes" id="UP000325797">
    <property type="component" value="Chromosome"/>
</dbReference>
<reference evidence="1 2" key="1">
    <citation type="submission" date="2019-08" db="EMBL/GenBank/DDBJ databases">
        <title>Hyperibacter terrae gen. nov., sp. nov. and Hyperibacter viscosus sp. nov., two new members in the family Rhodospirillaceae isolated from the rhizosphere of Hypericum perforatum.</title>
        <authorList>
            <person name="Noviana Z."/>
        </authorList>
    </citation>
    <scope>NUCLEOTIDE SEQUENCE [LARGE SCALE GENOMIC DNA]</scope>
    <source>
        <strain evidence="1 2">R5959</strain>
    </source>
</reference>
<keyword evidence="2" id="KW-1185">Reference proteome</keyword>
<proteinExistence type="predicted"/>
<dbReference type="SUPFAM" id="SSF51182">
    <property type="entry name" value="RmlC-like cupins"/>
    <property type="match status" value="1"/>
</dbReference>
<evidence type="ECO:0000313" key="2">
    <source>
        <dbReference type="Proteomes" id="UP000325797"/>
    </source>
</evidence>
<organism evidence="1 2">
    <name type="scientific">Hypericibacter adhaerens</name>
    <dbReference type="NCBI Taxonomy" id="2602016"/>
    <lineage>
        <taxon>Bacteria</taxon>
        <taxon>Pseudomonadati</taxon>
        <taxon>Pseudomonadota</taxon>
        <taxon>Alphaproteobacteria</taxon>
        <taxon>Rhodospirillales</taxon>
        <taxon>Dongiaceae</taxon>
        <taxon>Hypericibacter</taxon>
    </lineage>
</organism>
<protein>
    <submittedName>
        <fullName evidence="1">Uncharacterized protein</fullName>
    </submittedName>
</protein>
<dbReference type="KEGG" id="hadh:FRZ61_11280"/>
<dbReference type="InterPro" id="IPR014710">
    <property type="entry name" value="RmlC-like_jellyroll"/>
</dbReference>
<gene>
    <name evidence="1" type="ORF">FRZ61_11280</name>
</gene>
<dbReference type="GO" id="GO:0047869">
    <property type="term" value="F:dimethylpropiothetin dethiomethylase activity"/>
    <property type="evidence" value="ECO:0007669"/>
    <property type="project" value="InterPro"/>
</dbReference>
<accession>A0A5J6N2N9</accession>
<dbReference type="InterPro" id="IPR011051">
    <property type="entry name" value="RmlC_Cupin_sf"/>
</dbReference>
<dbReference type="OrthoDB" id="9083851at2"/>
<sequence>MTRSDPARRSIAVQSAFDALVAALRSRLHQGAEIPIDASERFEQRLGELAGAPIARDAVGEGAGLPVLARLPDALAAAVEAAPDLAEPLAQMSPSLRWTQSYRERPPSPDFLSRYGYAQFAGPDNVPTLITSDRLALGVLMLAPGTVYPTHAHPAEEIYLPLAAARWQRGTEAWRERQGGDLVHHPSGMVHATEAGALPLLALYIWLGDLATGARILGA</sequence>
<dbReference type="Pfam" id="PF16867">
    <property type="entry name" value="DMSP_lyase"/>
    <property type="match status" value="1"/>
</dbReference>
<evidence type="ECO:0000313" key="1">
    <source>
        <dbReference type="EMBL" id="QEX21206.1"/>
    </source>
</evidence>
<dbReference type="EMBL" id="CP042582">
    <property type="protein sequence ID" value="QEX21206.1"/>
    <property type="molecule type" value="Genomic_DNA"/>
</dbReference>
<dbReference type="RefSeq" id="WP_151115569.1">
    <property type="nucleotide sequence ID" value="NZ_CP042582.1"/>
</dbReference>
<dbReference type="AlphaFoldDB" id="A0A5J6N2N9"/>
<dbReference type="Gene3D" id="2.60.120.10">
    <property type="entry name" value="Jelly Rolls"/>
    <property type="match status" value="1"/>
</dbReference>
<name>A0A5J6N2N9_9PROT</name>